<organism evidence="2 3">
    <name type="scientific">Portunus trituberculatus</name>
    <name type="common">Swimming crab</name>
    <name type="synonym">Neptunus trituberculatus</name>
    <dbReference type="NCBI Taxonomy" id="210409"/>
    <lineage>
        <taxon>Eukaryota</taxon>
        <taxon>Metazoa</taxon>
        <taxon>Ecdysozoa</taxon>
        <taxon>Arthropoda</taxon>
        <taxon>Crustacea</taxon>
        <taxon>Multicrustacea</taxon>
        <taxon>Malacostraca</taxon>
        <taxon>Eumalacostraca</taxon>
        <taxon>Eucarida</taxon>
        <taxon>Decapoda</taxon>
        <taxon>Pleocyemata</taxon>
        <taxon>Brachyura</taxon>
        <taxon>Eubrachyura</taxon>
        <taxon>Portunoidea</taxon>
        <taxon>Portunidae</taxon>
        <taxon>Portuninae</taxon>
        <taxon>Portunus</taxon>
    </lineage>
</organism>
<keyword evidence="3" id="KW-1185">Reference proteome</keyword>
<gene>
    <name evidence="2" type="ORF">E2C01_053150</name>
</gene>
<comment type="caution">
    <text evidence="2">The sequence shown here is derived from an EMBL/GenBank/DDBJ whole genome shotgun (WGS) entry which is preliminary data.</text>
</comment>
<feature type="compositionally biased region" description="Basic and acidic residues" evidence="1">
    <location>
        <begin position="1"/>
        <end position="23"/>
    </location>
</feature>
<feature type="region of interest" description="Disordered" evidence="1">
    <location>
        <begin position="1"/>
        <end position="116"/>
    </location>
</feature>
<feature type="compositionally biased region" description="Polar residues" evidence="1">
    <location>
        <begin position="182"/>
        <end position="197"/>
    </location>
</feature>
<protein>
    <submittedName>
        <fullName evidence="2">Uncharacterized protein</fullName>
    </submittedName>
</protein>
<name>A0A5B7GNP3_PORTR</name>
<dbReference type="Proteomes" id="UP000324222">
    <property type="component" value="Unassembled WGS sequence"/>
</dbReference>
<feature type="compositionally biased region" description="Basic and acidic residues" evidence="1">
    <location>
        <begin position="168"/>
        <end position="179"/>
    </location>
</feature>
<dbReference type="EMBL" id="VSRR010016286">
    <property type="protein sequence ID" value="MPC59136.1"/>
    <property type="molecule type" value="Genomic_DNA"/>
</dbReference>
<evidence type="ECO:0000313" key="2">
    <source>
        <dbReference type="EMBL" id="MPC59136.1"/>
    </source>
</evidence>
<feature type="compositionally biased region" description="Basic and acidic residues" evidence="1">
    <location>
        <begin position="38"/>
        <end position="65"/>
    </location>
</feature>
<evidence type="ECO:0000313" key="3">
    <source>
        <dbReference type="Proteomes" id="UP000324222"/>
    </source>
</evidence>
<feature type="region of interest" description="Disordered" evidence="1">
    <location>
        <begin position="164"/>
        <end position="211"/>
    </location>
</feature>
<accession>A0A5B7GNP3</accession>
<reference evidence="2 3" key="1">
    <citation type="submission" date="2019-05" db="EMBL/GenBank/DDBJ databases">
        <title>Another draft genome of Portunus trituberculatus and its Hox gene families provides insights of decapod evolution.</title>
        <authorList>
            <person name="Jeong J.-H."/>
            <person name="Song I."/>
            <person name="Kim S."/>
            <person name="Choi T."/>
            <person name="Kim D."/>
            <person name="Ryu S."/>
            <person name="Kim W."/>
        </authorList>
    </citation>
    <scope>NUCLEOTIDE SEQUENCE [LARGE SCALE GENOMIC DNA]</scope>
    <source>
        <tissue evidence="2">Muscle</tissue>
    </source>
</reference>
<evidence type="ECO:0000256" key="1">
    <source>
        <dbReference type="SAM" id="MobiDB-lite"/>
    </source>
</evidence>
<dbReference type="AlphaFoldDB" id="A0A5B7GNP3"/>
<sequence length="439" mass="48948">MEVSETMKEEKEKLKQETKDKDKKLKKRRMEEEDGNEADNRRDEKKKEVAQEINAQDKQEKDKKHTLSAQLSPQDESPKKGRRGKAQPPQTRGTRYKERRCSSQAAGSSPHVWWQELGPRLTPARTKGSVRVRRGPAARHEGEEAVCSVLSHGDGPAQEAALPPPTLHENKEGAGREGRCATPSTASGVPSGKTGSTEVPACTGQPTTDHDRHRESAILADSGPRHQSLPAPTHLLHEADSSQLRLARLWARHNLRARRGLAVRCRSVWQGLKRRTHGLVTEGAARHAVLLQFPHVTVERLPHHLPGRRREALYFCHLGPRRSSPHLPQLLPHTRRLTYQEEQLVEAQRPAHRRAQVFCRAALRYTGRQDHQVGVAGLYRQYCALERRAGVTPLARQTFLHTIAAAFPAAHVRPHGGGTPGLAVGVQPAHTDFLGARPH</sequence>
<proteinExistence type="predicted"/>